<evidence type="ECO:0000313" key="12">
    <source>
        <dbReference type="EMBL" id="MBD1394632.1"/>
    </source>
</evidence>
<dbReference type="SUPFAM" id="SSF51445">
    <property type="entry name" value="(Trans)glycosidases"/>
    <property type="match status" value="1"/>
</dbReference>
<comment type="catalytic activity">
    <reaction evidence="1 10">
        <text>Endohydrolysis of (1-&gt;4)-beta-D-xylosidic linkages in xylans.</text>
        <dbReference type="EC" id="3.2.1.8"/>
    </reaction>
</comment>
<dbReference type="Proteomes" id="UP000619078">
    <property type="component" value="Unassembled WGS sequence"/>
</dbReference>
<dbReference type="EMBL" id="JACWMX010000006">
    <property type="protein sequence ID" value="MBD1394632.1"/>
    <property type="molecule type" value="Genomic_DNA"/>
</dbReference>
<feature type="active site" description="Nucleophile" evidence="9">
    <location>
        <position position="275"/>
    </location>
</feature>
<evidence type="ECO:0000256" key="9">
    <source>
        <dbReference type="PROSITE-ProRule" id="PRU10061"/>
    </source>
</evidence>
<gene>
    <name evidence="12" type="ORF">IDJ76_16105</name>
</gene>
<evidence type="ECO:0000256" key="10">
    <source>
        <dbReference type="RuleBase" id="RU361174"/>
    </source>
</evidence>
<evidence type="ECO:0000256" key="3">
    <source>
        <dbReference type="ARBA" id="ARBA00022651"/>
    </source>
</evidence>
<evidence type="ECO:0000256" key="2">
    <source>
        <dbReference type="ARBA" id="ARBA00007495"/>
    </source>
</evidence>
<dbReference type="EC" id="3.2.1.8" evidence="10"/>
<dbReference type="GO" id="GO:0031176">
    <property type="term" value="F:endo-1,4-beta-xylanase activity"/>
    <property type="evidence" value="ECO:0007669"/>
    <property type="project" value="UniProtKB-EC"/>
</dbReference>
<evidence type="ECO:0000256" key="4">
    <source>
        <dbReference type="ARBA" id="ARBA00022729"/>
    </source>
</evidence>
<keyword evidence="8 10" id="KW-0624">Polysaccharide degradation</keyword>
<keyword evidence="7 10" id="KW-0326">Glycosidase</keyword>
<sequence length="364" mass="40672">MFGSSCIKKDPFIIPTTRFTETTNPTPTAVTPTLRNSASFPVGTAVDDSPMNTNKTYSTILGNEFSSITPESAMKFDRVEWKQNNFDFSAGDAMVDFALSHNQRVHGHTLVWQHALPNWVKSFSGDSTAWEGIFKNHITAMVSHYKGKVKSWDVVNEAIDDNDGSLTDKDKYGPGTGSLWRQHLGANYIVRAFKYAHEADPASLLFYNDYGNDNGGWNDAKIKSVISIVNSVKNAGGTISGIGIQMHINLTTDNKNIKESLRQFAATGLLIHISELDISVNPSNNPLFVFSENFKTLQAEKYQFLAKTYREVVPKVQQFGITTWQFSDAYSEATLSGKNDFRLLFDMNYQKKAAYDSYLKGLMN</sequence>
<evidence type="ECO:0000256" key="1">
    <source>
        <dbReference type="ARBA" id="ARBA00000681"/>
    </source>
</evidence>
<dbReference type="PANTHER" id="PTHR31490">
    <property type="entry name" value="GLYCOSYL HYDROLASE"/>
    <property type="match status" value="1"/>
</dbReference>
<dbReference type="PRINTS" id="PR00134">
    <property type="entry name" value="GLHYDRLASE10"/>
</dbReference>
<comment type="caution">
    <text evidence="12">The sequence shown here is derived from an EMBL/GenBank/DDBJ whole genome shotgun (WGS) entry which is preliminary data.</text>
</comment>
<keyword evidence="6 10" id="KW-0119">Carbohydrate metabolism</keyword>
<dbReference type="InterPro" id="IPR044846">
    <property type="entry name" value="GH10"/>
</dbReference>
<comment type="similarity">
    <text evidence="2 10">Belongs to the glycosyl hydrolase 10 (cellulase F) family.</text>
</comment>
<dbReference type="Gene3D" id="3.20.20.80">
    <property type="entry name" value="Glycosidases"/>
    <property type="match status" value="1"/>
</dbReference>
<dbReference type="Pfam" id="PF00331">
    <property type="entry name" value="Glyco_hydro_10"/>
    <property type="match status" value="1"/>
</dbReference>
<evidence type="ECO:0000256" key="8">
    <source>
        <dbReference type="ARBA" id="ARBA00023326"/>
    </source>
</evidence>
<keyword evidence="13" id="KW-1185">Reference proteome</keyword>
<evidence type="ECO:0000313" key="13">
    <source>
        <dbReference type="Proteomes" id="UP000619078"/>
    </source>
</evidence>
<dbReference type="PROSITE" id="PS51760">
    <property type="entry name" value="GH10_2"/>
    <property type="match status" value="1"/>
</dbReference>
<feature type="domain" description="GH10" evidence="11">
    <location>
        <begin position="28"/>
        <end position="361"/>
    </location>
</feature>
<proteinExistence type="inferred from homology"/>
<dbReference type="InterPro" id="IPR031158">
    <property type="entry name" value="GH10_AS"/>
</dbReference>
<keyword evidence="3" id="KW-0858">Xylan degradation</keyword>
<dbReference type="SMART" id="SM00633">
    <property type="entry name" value="Glyco_10"/>
    <property type="match status" value="1"/>
</dbReference>
<evidence type="ECO:0000256" key="6">
    <source>
        <dbReference type="ARBA" id="ARBA00023277"/>
    </source>
</evidence>
<dbReference type="PANTHER" id="PTHR31490:SF88">
    <property type="entry name" value="BETA-XYLANASE"/>
    <property type="match status" value="1"/>
</dbReference>
<evidence type="ECO:0000256" key="7">
    <source>
        <dbReference type="ARBA" id="ARBA00023295"/>
    </source>
</evidence>
<evidence type="ECO:0000259" key="11">
    <source>
        <dbReference type="PROSITE" id="PS51760"/>
    </source>
</evidence>
<dbReference type="AlphaFoldDB" id="A0A926S375"/>
<accession>A0A926S375</accession>
<dbReference type="PROSITE" id="PS00591">
    <property type="entry name" value="GH10_1"/>
    <property type="match status" value="1"/>
</dbReference>
<keyword evidence="5 10" id="KW-0378">Hydrolase</keyword>
<dbReference type="InterPro" id="IPR017853">
    <property type="entry name" value="GH"/>
</dbReference>
<dbReference type="InterPro" id="IPR001000">
    <property type="entry name" value="GH10_dom"/>
</dbReference>
<organism evidence="12 13">
    <name type="scientific">Mucilaginibacter glaciei</name>
    <dbReference type="NCBI Taxonomy" id="2772109"/>
    <lineage>
        <taxon>Bacteria</taxon>
        <taxon>Pseudomonadati</taxon>
        <taxon>Bacteroidota</taxon>
        <taxon>Sphingobacteriia</taxon>
        <taxon>Sphingobacteriales</taxon>
        <taxon>Sphingobacteriaceae</taxon>
        <taxon>Mucilaginibacter</taxon>
    </lineage>
</organism>
<name>A0A926S375_9SPHI</name>
<evidence type="ECO:0000256" key="5">
    <source>
        <dbReference type="ARBA" id="ARBA00022801"/>
    </source>
</evidence>
<dbReference type="GO" id="GO:0045493">
    <property type="term" value="P:xylan catabolic process"/>
    <property type="evidence" value="ECO:0007669"/>
    <property type="project" value="UniProtKB-KW"/>
</dbReference>
<reference evidence="12" key="1">
    <citation type="submission" date="2020-09" db="EMBL/GenBank/DDBJ databases">
        <title>Novel species of Mucilaginibacter isolated from a glacier on the Tibetan Plateau.</title>
        <authorList>
            <person name="Liu Q."/>
            <person name="Xin Y.-H."/>
        </authorList>
    </citation>
    <scope>NUCLEOTIDE SEQUENCE</scope>
    <source>
        <strain evidence="12">ZB1P21</strain>
    </source>
</reference>
<protein>
    <recommendedName>
        <fullName evidence="10">Beta-xylanase</fullName>
        <ecNumber evidence="10">3.2.1.8</ecNumber>
    </recommendedName>
</protein>
<keyword evidence="4" id="KW-0732">Signal</keyword>